<dbReference type="Gene3D" id="2.40.50.230">
    <property type="entry name" value="Gp5 N-terminal domain"/>
    <property type="match status" value="1"/>
</dbReference>
<comment type="caution">
    <text evidence="2">The sequence shown here is derived from an EMBL/GenBank/DDBJ whole genome shotgun (WGS) entry which is preliminary data.</text>
</comment>
<organism evidence="2 3">
    <name type="scientific">Pseudomonas gingeri</name>
    <dbReference type="NCBI Taxonomy" id="117681"/>
    <lineage>
        <taxon>Bacteria</taxon>
        <taxon>Pseudomonadati</taxon>
        <taxon>Pseudomonadota</taxon>
        <taxon>Gammaproteobacteria</taxon>
        <taxon>Pseudomonadales</taxon>
        <taxon>Pseudomonadaceae</taxon>
        <taxon>Pseudomonas</taxon>
    </lineage>
</organism>
<proteinExistence type="predicted"/>
<evidence type="ECO:0000313" key="2">
    <source>
        <dbReference type="EMBL" id="NWB48548.1"/>
    </source>
</evidence>
<sequence>MPQDKERQISLSIGLLPDPLPVIRFKGREALNEPFRFEMELLGDTALDLEPLLHRPALLSLGHGQASWHGIIEEISSRYLEPRLCHYQVVLMPRLQALARCPRRRAFCDLSVPAILLRLLEAHDLEAADYRFELERGLYPRRALCLQQDENDLQLLNRLCEEEGIHYHFEQAPHRHVLVFAEDPQSFPERAGVVPCHDSAAGLEQAFISQLYERHQMLASHDSRLPGHAYAWPLQAPDDGAANQTNAYGLHTTSPTERQRHEQQRSQRTLERLRCEQRQIRGYSNLDSLRSGEVRRIGGHPRQALNDQWLITEVQHLGEQCLDRYPVDAFSIEEDDGPHDECFSDGYSNHFRAIPWATPFRPSLREKRPTAPGYQIGTVLGTHAGTARPDAQGRLRVQLPNSVQPADCAPGCWVSPGVVQSQPPRVGSQVLIDFVENERDQPVICGFLTDRDLYAAFDPPPLADKPPGAAAPWEGQDSGGAPDDDPGEFYLYEQPCEPPIAAARCLCENIWYVVRMPRPGLKELARLSRDDILLEGRSDSRGAALLSSAGRRRLALELAATPEQLWLLYPGQCVALHAYIQQHWSLRQRQAFLQDGLNASSVSGTSPRNA</sequence>
<dbReference type="EMBL" id="JACAPU010000021">
    <property type="protein sequence ID" value="NWB48548.1"/>
    <property type="molecule type" value="Genomic_DNA"/>
</dbReference>
<dbReference type="NCBIfam" id="TIGR03361">
    <property type="entry name" value="VI_Rhs_Vgr"/>
    <property type="match status" value="1"/>
</dbReference>
<accession>A0A7Y7WGN6</accession>
<dbReference type="InterPro" id="IPR006533">
    <property type="entry name" value="T6SS_Vgr_RhsGE"/>
</dbReference>
<gene>
    <name evidence="2" type="primary">tssI</name>
    <name evidence="2" type="ORF">HX829_18825</name>
</gene>
<reference evidence="2 3" key="1">
    <citation type="submission" date="2020-04" db="EMBL/GenBank/DDBJ databases">
        <title>Molecular characterization of pseudomonads from Agaricus bisporus reveal novel blotch 2 pathogens in Western Europe.</title>
        <authorList>
            <person name="Taparia T."/>
            <person name="Krijger M."/>
            <person name="Haynes E."/>
            <person name="Elpinstone J.G."/>
            <person name="Noble R."/>
            <person name="Van Der Wolf J."/>
        </authorList>
    </citation>
    <scope>NUCLEOTIDE SEQUENCE [LARGE SCALE GENOMIC DNA]</scope>
    <source>
        <strain evidence="2 3">F1001</strain>
    </source>
</reference>
<dbReference type="SUPFAM" id="SSF69279">
    <property type="entry name" value="Phage tail proteins"/>
    <property type="match status" value="2"/>
</dbReference>
<protein>
    <submittedName>
        <fullName evidence="2">Type VI secretion system tip protein VgrG</fullName>
    </submittedName>
</protein>
<dbReference type="Gene3D" id="3.55.50.10">
    <property type="entry name" value="Baseplate protein-like domains"/>
    <property type="match status" value="1"/>
</dbReference>
<feature type="region of interest" description="Disordered" evidence="1">
    <location>
        <begin position="458"/>
        <end position="487"/>
    </location>
</feature>
<feature type="compositionally biased region" description="Basic and acidic residues" evidence="1">
    <location>
        <begin position="257"/>
        <end position="269"/>
    </location>
</feature>
<dbReference type="Proteomes" id="UP000582981">
    <property type="component" value="Unassembled WGS sequence"/>
</dbReference>
<dbReference type="Gene3D" id="2.30.110.50">
    <property type="match status" value="1"/>
</dbReference>
<dbReference type="AlphaFoldDB" id="A0A7Y7WGN6"/>
<dbReference type="InterPro" id="IPR037026">
    <property type="entry name" value="Vgr_OB-fold_dom_sf"/>
</dbReference>
<dbReference type="Pfam" id="PF05954">
    <property type="entry name" value="Phage_GPD"/>
    <property type="match status" value="1"/>
</dbReference>
<evidence type="ECO:0000313" key="3">
    <source>
        <dbReference type="Proteomes" id="UP000582981"/>
    </source>
</evidence>
<dbReference type="Gene3D" id="4.10.220.110">
    <property type="match status" value="1"/>
</dbReference>
<dbReference type="RefSeq" id="WP_177144744.1">
    <property type="nucleotide sequence ID" value="NZ_JACAPU010000021.1"/>
</dbReference>
<feature type="compositionally biased region" description="Polar residues" evidence="1">
    <location>
        <begin position="242"/>
        <end position="256"/>
    </location>
</feature>
<evidence type="ECO:0000256" key="1">
    <source>
        <dbReference type="SAM" id="MobiDB-lite"/>
    </source>
</evidence>
<dbReference type="NCBIfam" id="TIGR01646">
    <property type="entry name" value="vgr_GE"/>
    <property type="match status" value="1"/>
</dbReference>
<dbReference type="SUPFAM" id="SSF69255">
    <property type="entry name" value="gp5 N-terminal domain-like"/>
    <property type="match status" value="1"/>
</dbReference>
<dbReference type="InterPro" id="IPR017847">
    <property type="entry name" value="T6SS_RhsGE_Vgr_subset"/>
</dbReference>
<name>A0A7Y7WGN6_9PSED</name>
<feature type="region of interest" description="Disordered" evidence="1">
    <location>
        <begin position="236"/>
        <end position="269"/>
    </location>
</feature>